<comment type="caution">
    <text evidence="1">The sequence shown here is derived from an EMBL/GenBank/DDBJ whole genome shotgun (WGS) entry which is preliminary data.</text>
</comment>
<evidence type="ECO:0000313" key="2">
    <source>
        <dbReference type="Proteomes" id="UP000275385"/>
    </source>
</evidence>
<proteinExistence type="predicted"/>
<protein>
    <submittedName>
        <fullName evidence="1">Uncharacterized protein</fullName>
    </submittedName>
</protein>
<dbReference type="AlphaFoldDB" id="A0A420XYW0"/>
<dbReference type="EMBL" id="QVQW01000089">
    <property type="protein sequence ID" value="RKU40851.1"/>
    <property type="molecule type" value="Genomic_DNA"/>
</dbReference>
<gene>
    <name evidence="1" type="ORF">DL546_002848</name>
</gene>
<organism evidence="1 2">
    <name type="scientific">Coniochaeta pulveracea</name>
    <dbReference type="NCBI Taxonomy" id="177199"/>
    <lineage>
        <taxon>Eukaryota</taxon>
        <taxon>Fungi</taxon>
        <taxon>Dikarya</taxon>
        <taxon>Ascomycota</taxon>
        <taxon>Pezizomycotina</taxon>
        <taxon>Sordariomycetes</taxon>
        <taxon>Sordariomycetidae</taxon>
        <taxon>Coniochaetales</taxon>
        <taxon>Coniochaetaceae</taxon>
        <taxon>Coniochaeta</taxon>
    </lineage>
</organism>
<dbReference type="Proteomes" id="UP000275385">
    <property type="component" value="Unassembled WGS sequence"/>
</dbReference>
<accession>A0A420XYW0</accession>
<reference evidence="1 2" key="1">
    <citation type="submission" date="2018-08" db="EMBL/GenBank/DDBJ databases">
        <title>Draft genome of the lignicolous fungus Coniochaeta pulveracea.</title>
        <authorList>
            <person name="Borstlap C.J."/>
            <person name="De Witt R.N."/>
            <person name="Botha A."/>
            <person name="Volschenk H."/>
        </authorList>
    </citation>
    <scope>NUCLEOTIDE SEQUENCE [LARGE SCALE GENOMIC DNA]</scope>
    <source>
        <strain evidence="1 2">CAB683</strain>
    </source>
</reference>
<name>A0A420XYW0_9PEZI</name>
<evidence type="ECO:0000313" key="1">
    <source>
        <dbReference type="EMBL" id="RKU40851.1"/>
    </source>
</evidence>
<sequence length="105" mass="12117">MADMYFRRIGRRSKVMRNHRRLTGRACVLQHGSDFLDLGAEAFEYDMVPSPDFQTCTTSEPSTDVDMIRPSLYHDRPIDTREHQTTSNYITQIVIDSMAEISTVD</sequence>
<keyword evidence="2" id="KW-1185">Reference proteome</keyword>